<dbReference type="SUPFAM" id="SSF101898">
    <property type="entry name" value="NHL repeat"/>
    <property type="match status" value="1"/>
</dbReference>
<proteinExistence type="predicted"/>
<evidence type="ECO:0000313" key="2">
    <source>
        <dbReference type="Proteomes" id="UP000184171"/>
    </source>
</evidence>
<dbReference type="STRING" id="1122189.SAMN02745165_00349"/>
<sequence length="308" mass="34293">MFSAIRVIKGAGMNARLKQMWLGALAIFLSGVFASSVLAAGPWNYDRQLPDRKAGVKIDLATALYVDFDKQRYYLVDAQGGQLVSFDNTGKFLAAFNAGGELKTPISLARSQKGVLWVVDRADNRLLQINPRLQKVQRFRVKYPDGSWVRLGKIAIDPKNRIFVLDQLRGSVLELDDDLSVKRQFRGGEAFAGFVDFKLKSDGIWALDGRKAQIYHFDNSGVASAPVSVSGLEFPVSLEVDSAGRFYVLDRHAGIVAVYGPAGDKRFEFLGKGKRPGQLWFPEELVFDWDERLCVVDEGNGRVDILTR</sequence>
<accession>A0A1M6BYX0</accession>
<name>A0A1M6BYX0_MALRU</name>
<evidence type="ECO:0008006" key="3">
    <source>
        <dbReference type="Google" id="ProtNLM"/>
    </source>
</evidence>
<dbReference type="InterPro" id="IPR011042">
    <property type="entry name" value="6-blade_b-propeller_TolB-like"/>
</dbReference>
<gene>
    <name evidence="1" type="ORF">SAMN02745165_00349</name>
</gene>
<organism evidence="1 2">
    <name type="scientific">Malonomonas rubra DSM 5091</name>
    <dbReference type="NCBI Taxonomy" id="1122189"/>
    <lineage>
        <taxon>Bacteria</taxon>
        <taxon>Pseudomonadati</taxon>
        <taxon>Thermodesulfobacteriota</taxon>
        <taxon>Desulfuromonadia</taxon>
        <taxon>Desulfuromonadales</taxon>
        <taxon>Geopsychrobacteraceae</taxon>
        <taxon>Malonomonas</taxon>
    </lineage>
</organism>
<protein>
    <recommendedName>
        <fullName evidence="3">NHL repeat-containing protein</fullName>
    </recommendedName>
</protein>
<dbReference type="EMBL" id="FQZT01000001">
    <property type="protein sequence ID" value="SHI53989.1"/>
    <property type="molecule type" value="Genomic_DNA"/>
</dbReference>
<dbReference type="Gene3D" id="2.120.10.30">
    <property type="entry name" value="TolB, C-terminal domain"/>
    <property type="match status" value="2"/>
</dbReference>
<dbReference type="AlphaFoldDB" id="A0A1M6BYX0"/>
<reference evidence="1 2" key="1">
    <citation type="submission" date="2016-11" db="EMBL/GenBank/DDBJ databases">
        <authorList>
            <person name="Jaros S."/>
            <person name="Januszkiewicz K."/>
            <person name="Wedrychowicz H."/>
        </authorList>
    </citation>
    <scope>NUCLEOTIDE SEQUENCE [LARGE SCALE GENOMIC DNA]</scope>
    <source>
        <strain evidence="1 2">DSM 5091</strain>
    </source>
</reference>
<keyword evidence="2" id="KW-1185">Reference proteome</keyword>
<dbReference type="PANTHER" id="PTHR24104">
    <property type="entry name" value="E3 UBIQUITIN-PROTEIN LIGASE NHLRC1-RELATED"/>
    <property type="match status" value="1"/>
</dbReference>
<evidence type="ECO:0000313" key="1">
    <source>
        <dbReference type="EMBL" id="SHI53989.1"/>
    </source>
</evidence>
<dbReference type="Proteomes" id="UP000184171">
    <property type="component" value="Unassembled WGS sequence"/>
</dbReference>
<dbReference type="GO" id="GO:0008270">
    <property type="term" value="F:zinc ion binding"/>
    <property type="evidence" value="ECO:0007669"/>
    <property type="project" value="UniProtKB-KW"/>
</dbReference>
<dbReference type="InterPro" id="IPR050952">
    <property type="entry name" value="TRIM-NHL_E3_ligases"/>
</dbReference>
<dbReference type="PANTHER" id="PTHR24104:SF25">
    <property type="entry name" value="PROTEIN LIN-41"/>
    <property type="match status" value="1"/>
</dbReference>